<dbReference type="InterPro" id="IPR050555">
    <property type="entry name" value="Bact_Solute-Bind_Prot2"/>
</dbReference>
<organism evidence="5">
    <name type="scientific">marine sediment metagenome</name>
    <dbReference type="NCBI Taxonomy" id="412755"/>
    <lineage>
        <taxon>unclassified sequences</taxon>
        <taxon>metagenomes</taxon>
        <taxon>ecological metagenomes</taxon>
    </lineage>
</organism>
<evidence type="ECO:0000313" key="5">
    <source>
        <dbReference type="EMBL" id="GAI16581.1"/>
    </source>
</evidence>
<dbReference type="PANTHER" id="PTHR30036:SF7">
    <property type="entry name" value="ABC TRANSPORTER PERIPLASMIC-BINDING PROTEIN YPHF"/>
    <property type="match status" value="1"/>
</dbReference>
<keyword evidence="3" id="KW-0175">Coiled coil</keyword>
<dbReference type="GO" id="GO:0030288">
    <property type="term" value="C:outer membrane-bounded periplasmic space"/>
    <property type="evidence" value="ECO:0007669"/>
    <property type="project" value="TreeGrafter"/>
</dbReference>
<protein>
    <recommendedName>
        <fullName evidence="4">Periplasmic binding protein domain-containing protein</fullName>
    </recommendedName>
</protein>
<feature type="coiled-coil region" evidence="3">
    <location>
        <begin position="29"/>
        <end position="56"/>
    </location>
</feature>
<dbReference type="InterPro" id="IPR025997">
    <property type="entry name" value="SBP_2_dom"/>
</dbReference>
<dbReference type="SUPFAM" id="SSF53822">
    <property type="entry name" value="Periplasmic binding protein-like I"/>
    <property type="match status" value="1"/>
</dbReference>
<dbReference type="GO" id="GO:0030246">
    <property type="term" value="F:carbohydrate binding"/>
    <property type="evidence" value="ECO:0007669"/>
    <property type="project" value="TreeGrafter"/>
</dbReference>
<accession>X1MET5</accession>
<evidence type="ECO:0000259" key="4">
    <source>
        <dbReference type="Pfam" id="PF13407"/>
    </source>
</evidence>
<evidence type="ECO:0000256" key="1">
    <source>
        <dbReference type="ARBA" id="ARBA00004196"/>
    </source>
</evidence>
<dbReference type="Gene3D" id="1.20.5.340">
    <property type="match status" value="1"/>
</dbReference>
<dbReference type="InterPro" id="IPR028082">
    <property type="entry name" value="Peripla_BP_I"/>
</dbReference>
<sequence>MLVVAIVAAVVGGAMGYLLAPAEEVPPDIAELQAQISDLEGTVSTQEGRISDLESQLAAIPSKPGEGLYFTYIDHGDPADPFHAKIVRGWEEAASVLGVDAVANYAYGDHAKTIGYVDAAIAAGVDGIFIFSVDSEGMHPYVKKAVDKGISVVLMSSKDPVYPPDVVPFIGFDLKDQGYTVGQYLATQLESGANIVFFSEFIAPYSESRRAGTLEALDDAGITYNELDWYEVGIDYASVKDTVKTHILAHPETDAIIGLGSLATAAGGVTLMELGYEPGEIKWVGYDLVDDTVTGIKAGYGAANVDEVFMYGYYGCLALYLKTKYELCAGDVAVATAMVDPTNIADFEYWVEQGIK</sequence>
<dbReference type="PANTHER" id="PTHR30036">
    <property type="entry name" value="D-XYLOSE-BINDING PERIPLASMIC PROTEIN"/>
    <property type="match status" value="1"/>
</dbReference>
<comment type="similarity">
    <text evidence="2">Belongs to the bacterial solute-binding protein 2 family.</text>
</comment>
<proteinExistence type="inferred from homology"/>
<comment type="caution">
    <text evidence="5">The sequence shown here is derived from an EMBL/GenBank/DDBJ whole genome shotgun (WGS) entry which is preliminary data.</text>
</comment>
<comment type="subcellular location">
    <subcellularLocation>
        <location evidence="1">Cell envelope</location>
    </subcellularLocation>
</comment>
<dbReference type="EMBL" id="BARV01006746">
    <property type="protein sequence ID" value="GAI16581.1"/>
    <property type="molecule type" value="Genomic_DNA"/>
</dbReference>
<dbReference type="Gene3D" id="3.40.50.2300">
    <property type="match status" value="2"/>
</dbReference>
<dbReference type="Pfam" id="PF13407">
    <property type="entry name" value="Peripla_BP_4"/>
    <property type="match status" value="1"/>
</dbReference>
<evidence type="ECO:0000256" key="2">
    <source>
        <dbReference type="ARBA" id="ARBA00007639"/>
    </source>
</evidence>
<dbReference type="AlphaFoldDB" id="X1MET5"/>
<name>X1MET5_9ZZZZ</name>
<gene>
    <name evidence="5" type="ORF">S06H3_13827</name>
</gene>
<reference evidence="5" key="1">
    <citation type="journal article" date="2014" name="Front. Microbiol.">
        <title>High frequency of phylogenetically diverse reductive dehalogenase-homologous genes in deep subseafloor sedimentary metagenomes.</title>
        <authorList>
            <person name="Kawai M."/>
            <person name="Futagami T."/>
            <person name="Toyoda A."/>
            <person name="Takaki Y."/>
            <person name="Nishi S."/>
            <person name="Hori S."/>
            <person name="Arai W."/>
            <person name="Tsubouchi T."/>
            <person name="Morono Y."/>
            <person name="Uchiyama I."/>
            <person name="Ito T."/>
            <person name="Fujiyama A."/>
            <person name="Inagaki F."/>
            <person name="Takami H."/>
        </authorList>
    </citation>
    <scope>NUCLEOTIDE SEQUENCE</scope>
    <source>
        <strain evidence="5">Expedition CK06-06</strain>
    </source>
</reference>
<feature type="domain" description="Periplasmic binding protein" evidence="4">
    <location>
        <begin position="80"/>
        <end position="305"/>
    </location>
</feature>
<evidence type="ECO:0000256" key="3">
    <source>
        <dbReference type="SAM" id="Coils"/>
    </source>
</evidence>